<evidence type="ECO:0000256" key="4">
    <source>
        <dbReference type="ARBA" id="ARBA00023014"/>
    </source>
</evidence>
<dbReference type="SUPFAM" id="SSF102114">
    <property type="entry name" value="Radical SAM enzymes"/>
    <property type="match status" value="1"/>
</dbReference>
<dbReference type="SFLD" id="SFLDS00029">
    <property type="entry name" value="Radical_SAM"/>
    <property type="match status" value="1"/>
</dbReference>
<evidence type="ECO:0000259" key="6">
    <source>
        <dbReference type="Pfam" id="PF04055"/>
    </source>
</evidence>
<organism evidence="7 8">
    <name type="scientific">Cellulomonas wangsupingiae</name>
    <dbReference type="NCBI Taxonomy" id="2968085"/>
    <lineage>
        <taxon>Bacteria</taxon>
        <taxon>Bacillati</taxon>
        <taxon>Actinomycetota</taxon>
        <taxon>Actinomycetes</taxon>
        <taxon>Micrococcales</taxon>
        <taxon>Cellulomonadaceae</taxon>
        <taxon>Cellulomonas</taxon>
    </lineage>
</organism>
<evidence type="ECO:0000256" key="3">
    <source>
        <dbReference type="ARBA" id="ARBA00023004"/>
    </source>
</evidence>
<dbReference type="RefSeq" id="WP_227564884.1">
    <property type="nucleotide sequence ID" value="NZ_CP101989.1"/>
</dbReference>
<gene>
    <name evidence="7" type="ORF">NP075_02285</name>
</gene>
<accession>A0ABY5KAZ3</accession>
<dbReference type="Pfam" id="PF04055">
    <property type="entry name" value="Radical_SAM"/>
    <property type="match status" value="1"/>
</dbReference>
<keyword evidence="3" id="KW-0408">Iron</keyword>
<dbReference type="CDD" id="cd01335">
    <property type="entry name" value="Radical_SAM"/>
    <property type="match status" value="1"/>
</dbReference>
<keyword evidence="4" id="KW-0411">Iron-sulfur</keyword>
<protein>
    <submittedName>
        <fullName evidence="7">Radical SAM protein</fullName>
    </submittedName>
</protein>
<evidence type="ECO:0000313" key="8">
    <source>
        <dbReference type="Proteomes" id="UP001317322"/>
    </source>
</evidence>
<proteinExistence type="inferred from homology"/>
<dbReference type="InterPro" id="IPR007197">
    <property type="entry name" value="rSAM"/>
</dbReference>
<evidence type="ECO:0000256" key="2">
    <source>
        <dbReference type="ARBA" id="ARBA00022723"/>
    </source>
</evidence>
<name>A0ABY5KAZ3_9CELL</name>
<keyword evidence="2" id="KW-0479">Metal-binding</keyword>
<dbReference type="PANTHER" id="PTHR43273:SF3">
    <property type="entry name" value="ANAEROBIC SULFATASE-MATURATING ENZYME HOMOLOG ASLB-RELATED"/>
    <property type="match status" value="1"/>
</dbReference>
<dbReference type="PANTHER" id="PTHR43273">
    <property type="entry name" value="ANAEROBIC SULFATASE-MATURATING ENZYME HOMOLOG ASLB-RELATED"/>
    <property type="match status" value="1"/>
</dbReference>
<evidence type="ECO:0000256" key="1">
    <source>
        <dbReference type="ARBA" id="ARBA00022691"/>
    </source>
</evidence>
<keyword evidence="8" id="KW-1185">Reference proteome</keyword>
<evidence type="ECO:0000313" key="7">
    <source>
        <dbReference type="EMBL" id="UUI65588.1"/>
    </source>
</evidence>
<reference evidence="7 8" key="1">
    <citation type="submission" date="2022-07" db="EMBL/GenBank/DDBJ databases">
        <title>Novel species in genus cellulomonas.</title>
        <authorList>
            <person name="Ye L."/>
        </authorList>
    </citation>
    <scope>NUCLEOTIDE SEQUENCE [LARGE SCALE GENOMIC DNA]</scope>
    <source>
        <strain evidence="8">zg-Y908</strain>
    </source>
</reference>
<dbReference type="InterPro" id="IPR023867">
    <property type="entry name" value="Sulphatase_maturase_rSAM"/>
</dbReference>
<dbReference type="InterPro" id="IPR013785">
    <property type="entry name" value="Aldolase_TIM"/>
</dbReference>
<dbReference type="EMBL" id="CP101989">
    <property type="protein sequence ID" value="UUI65588.1"/>
    <property type="molecule type" value="Genomic_DNA"/>
</dbReference>
<evidence type="ECO:0000256" key="5">
    <source>
        <dbReference type="ARBA" id="ARBA00023601"/>
    </source>
</evidence>
<sequence>MPLHRSRYAHVLSSPARTVAFNSLTLESWELAPDDVAALQDPGALDVTSAQAQELLEAGLVVHEDEAPGTAIARLNELRMERAQRRGGRFATLRIALTERCNMACGYCFQQALYPDAQPRMDLETFEREMSWFIDQARGENVTIQYFGGEPMMEWALIQRGDEMLREALSAGLVSEFRQTMTTNGTVMTAERAAWLAEHDFDLIMSFDGPPAVNDQLRVFKNGRGTYDKAARGLRLWTEAGGRGAILMTATELNLPHLPTYVRWFLEESGLPIETVALNSPQPTATGWETGGVELATAVFDIWTYCRSKDVEFHGPGTFIPSHIRTGVAQTDHCVDGDLLGDGEGSWPIYVSASGERSLCLVHHNDHRVQTTPEDSHARGREWHLAGPSSESCDGCVASQMCGGPCTLEKLLWGPKLSADRCDFVRTMTTLVLTEG</sequence>
<feature type="domain" description="Radical SAM core" evidence="6">
    <location>
        <begin position="97"/>
        <end position="248"/>
    </location>
</feature>
<dbReference type="InterPro" id="IPR058240">
    <property type="entry name" value="rSAM_sf"/>
</dbReference>
<dbReference type="Proteomes" id="UP001317322">
    <property type="component" value="Chromosome"/>
</dbReference>
<dbReference type="SFLD" id="SFLDG01067">
    <property type="entry name" value="SPASM/twitch_domain_containing"/>
    <property type="match status" value="1"/>
</dbReference>
<dbReference type="Gene3D" id="3.20.20.70">
    <property type="entry name" value="Aldolase class I"/>
    <property type="match status" value="1"/>
</dbReference>
<keyword evidence="1" id="KW-0949">S-adenosyl-L-methionine</keyword>
<comment type="similarity">
    <text evidence="5">Belongs to the radical SAM superfamily. Anaerobic sulfatase-maturating enzyme family.</text>
</comment>